<dbReference type="SUPFAM" id="SSF52540">
    <property type="entry name" value="P-loop containing nucleoside triphosphate hydrolases"/>
    <property type="match status" value="1"/>
</dbReference>
<keyword evidence="7 10" id="KW-1133">Transmembrane helix</keyword>
<dbReference type="InterPro" id="IPR011527">
    <property type="entry name" value="ABC1_TM_dom"/>
</dbReference>
<feature type="transmembrane region" description="Helical" evidence="10">
    <location>
        <begin position="21"/>
        <end position="43"/>
    </location>
</feature>
<dbReference type="PANTHER" id="PTHR24221">
    <property type="entry name" value="ATP-BINDING CASSETTE SUB-FAMILY B"/>
    <property type="match status" value="1"/>
</dbReference>
<comment type="caution">
    <text evidence="13">The sequence shown here is derived from an EMBL/GenBank/DDBJ whole genome shotgun (WGS) entry which is preliminary data.</text>
</comment>
<evidence type="ECO:0000259" key="11">
    <source>
        <dbReference type="PROSITE" id="PS50893"/>
    </source>
</evidence>
<proteinExistence type="inferred from homology"/>
<comment type="subcellular location">
    <subcellularLocation>
        <location evidence="1">Cell inner membrane</location>
        <topology evidence="1">Multi-pass membrane protein</topology>
    </subcellularLocation>
</comment>
<evidence type="ECO:0000256" key="4">
    <source>
        <dbReference type="ARBA" id="ARBA00022741"/>
    </source>
</evidence>
<dbReference type="InterPro" id="IPR027417">
    <property type="entry name" value="P-loop_NTPase"/>
</dbReference>
<keyword evidence="5 13" id="KW-0067">ATP-binding</keyword>
<dbReference type="Pfam" id="PF00005">
    <property type="entry name" value="ABC_tran"/>
    <property type="match status" value="1"/>
</dbReference>
<keyword evidence="3 10" id="KW-0812">Transmembrane</keyword>
<dbReference type="InterPro" id="IPR036640">
    <property type="entry name" value="ABC1_TM_sf"/>
</dbReference>
<dbReference type="PROSITE" id="PS50893">
    <property type="entry name" value="ABC_TRANSPORTER_2"/>
    <property type="match status" value="1"/>
</dbReference>
<keyword evidence="2" id="KW-0997">Cell inner membrane</keyword>
<feature type="transmembrane region" description="Helical" evidence="10">
    <location>
        <begin position="238"/>
        <end position="262"/>
    </location>
</feature>
<evidence type="ECO:0000256" key="9">
    <source>
        <dbReference type="ARBA" id="ARBA00023455"/>
    </source>
</evidence>
<dbReference type="PROSITE" id="PS00211">
    <property type="entry name" value="ABC_TRANSPORTER_1"/>
    <property type="match status" value="1"/>
</dbReference>
<dbReference type="GO" id="GO:0005524">
    <property type="term" value="F:ATP binding"/>
    <property type="evidence" value="ECO:0007669"/>
    <property type="project" value="UniProtKB-KW"/>
</dbReference>
<feature type="domain" description="ABC transporter" evidence="11">
    <location>
        <begin position="332"/>
        <end position="566"/>
    </location>
</feature>
<dbReference type="SMART" id="SM00382">
    <property type="entry name" value="AAA"/>
    <property type="match status" value="1"/>
</dbReference>
<dbReference type="RefSeq" id="WP_330134834.1">
    <property type="nucleotide sequence ID" value="NZ_JAUTXY010000009.1"/>
</dbReference>
<feature type="transmembrane region" description="Helical" evidence="10">
    <location>
        <begin position="159"/>
        <end position="179"/>
    </location>
</feature>
<feature type="domain" description="ABC transmembrane type-1" evidence="12">
    <location>
        <begin position="22"/>
        <end position="300"/>
    </location>
</feature>
<keyword evidence="2" id="KW-1003">Cell membrane</keyword>
<sequence>MMLTALGRAIGPAAVVRLRRTFVATGAVAVLEAVGLAMLVPLITDLFADNFPRVWLWTALLVVIVATATVAQDVVTTRRRRDTSESVAALQRRIADHATTLPLGWFGAANQDRLTRIVTDAGDALTLTVNGVMAINLRAMALGASLWFVLAWIDRPTAAAGAAGLVLLVGLYLLAIRLLRSATTAQERAAEDINGKIVEFAQNQSVLRGYGRVGDADTDLLSAIDQVRQGAAKYFRGAIVGAVLFAIGTGVFFSGVLVVALQRADGESLAVASAVCAVLFAALLVDAVAALGRTGSVIREAEGILADAGDLLRVPALPEPAAPVPAGHDNSLAFDDVSFSYMSGRAVLRGVGFDVPAGTTCAVVGPSGSGKTTLARLVARFWDVEAGSVRVGGVDVREMATADLMARVSLVFQDVYLFDGTIRENIGIADPGASDADFERAARLARVDDIVERLPDGWNTRVGDHGSSLSGGERQRVSIARAFLRGAPIVVLDEPTSALDRENEAAILAALSELCRDRTVLVIAHRLHTIVNADRIVFLEHGEVTEAGSHDELMAAGGRYAGFEATLARRHRPIVTTGTPE</sequence>
<keyword evidence="14" id="KW-1185">Reference proteome</keyword>
<evidence type="ECO:0000313" key="14">
    <source>
        <dbReference type="Proteomes" id="UP001336020"/>
    </source>
</evidence>
<comment type="similarity">
    <text evidence="9">Belongs to the ABC transporter superfamily. Siderophore-Fe(3+) uptake transporter (SIUT) (TC 3.A.1.21) family.</text>
</comment>
<dbReference type="InterPro" id="IPR039421">
    <property type="entry name" value="Type_1_exporter"/>
</dbReference>
<evidence type="ECO:0000256" key="3">
    <source>
        <dbReference type="ARBA" id="ARBA00022692"/>
    </source>
</evidence>
<evidence type="ECO:0000256" key="8">
    <source>
        <dbReference type="ARBA" id="ARBA00023136"/>
    </source>
</evidence>
<evidence type="ECO:0000256" key="6">
    <source>
        <dbReference type="ARBA" id="ARBA00022967"/>
    </source>
</evidence>
<dbReference type="EMBL" id="JAUTXY010000009">
    <property type="protein sequence ID" value="MEE2059610.1"/>
    <property type="molecule type" value="Genomic_DNA"/>
</dbReference>
<dbReference type="Gene3D" id="3.40.50.300">
    <property type="entry name" value="P-loop containing nucleotide triphosphate hydrolases"/>
    <property type="match status" value="1"/>
</dbReference>
<dbReference type="InterPro" id="IPR003439">
    <property type="entry name" value="ABC_transporter-like_ATP-bd"/>
</dbReference>
<name>A0ABU7LDI0_9NOCA</name>
<protein>
    <submittedName>
        <fullName evidence="13">ABC transporter ATP-binding protein</fullName>
    </submittedName>
</protein>
<evidence type="ECO:0000256" key="2">
    <source>
        <dbReference type="ARBA" id="ARBA00022519"/>
    </source>
</evidence>
<dbReference type="PANTHER" id="PTHR24221:SF654">
    <property type="entry name" value="ATP-BINDING CASSETTE SUB-FAMILY B MEMBER 6"/>
    <property type="match status" value="1"/>
</dbReference>
<keyword evidence="4" id="KW-0547">Nucleotide-binding</keyword>
<evidence type="ECO:0000256" key="10">
    <source>
        <dbReference type="SAM" id="Phobius"/>
    </source>
</evidence>
<accession>A0ABU7LDI0</accession>
<reference evidence="13 14" key="1">
    <citation type="submission" date="2023-07" db="EMBL/GenBank/DDBJ databases">
        <authorList>
            <person name="Girao M."/>
            <person name="Carvalho M.F."/>
        </authorList>
    </citation>
    <scope>NUCLEOTIDE SEQUENCE [LARGE SCALE GENOMIC DNA]</scope>
    <source>
        <strain evidence="13 14">YIM65754</strain>
    </source>
</reference>
<feature type="transmembrane region" description="Helical" evidence="10">
    <location>
        <begin position="268"/>
        <end position="291"/>
    </location>
</feature>
<evidence type="ECO:0000256" key="1">
    <source>
        <dbReference type="ARBA" id="ARBA00004429"/>
    </source>
</evidence>
<dbReference type="Proteomes" id="UP001336020">
    <property type="component" value="Unassembled WGS sequence"/>
</dbReference>
<dbReference type="InterPro" id="IPR003593">
    <property type="entry name" value="AAA+_ATPase"/>
</dbReference>
<keyword evidence="8 10" id="KW-0472">Membrane</keyword>
<evidence type="ECO:0000256" key="7">
    <source>
        <dbReference type="ARBA" id="ARBA00022989"/>
    </source>
</evidence>
<evidence type="ECO:0000313" key="13">
    <source>
        <dbReference type="EMBL" id="MEE2059610.1"/>
    </source>
</evidence>
<feature type="transmembrane region" description="Helical" evidence="10">
    <location>
        <begin position="135"/>
        <end position="153"/>
    </location>
</feature>
<feature type="transmembrane region" description="Helical" evidence="10">
    <location>
        <begin position="55"/>
        <end position="75"/>
    </location>
</feature>
<keyword evidence="6" id="KW-1278">Translocase</keyword>
<dbReference type="InterPro" id="IPR017871">
    <property type="entry name" value="ABC_transporter-like_CS"/>
</dbReference>
<organism evidence="13 14">
    <name type="scientific">Rhodococcus artemisiae</name>
    <dbReference type="NCBI Taxonomy" id="714159"/>
    <lineage>
        <taxon>Bacteria</taxon>
        <taxon>Bacillati</taxon>
        <taxon>Actinomycetota</taxon>
        <taxon>Actinomycetes</taxon>
        <taxon>Mycobacteriales</taxon>
        <taxon>Nocardiaceae</taxon>
        <taxon>Rhodococcus</taxon>
    </lineage>
</organism>
<dbReference type="PROSITE" id="PS50929">
    <property type="entry name" value="ABC_TM1F"/>
    <property type="match status" value="1"/>
</dbReference>
<evidence type="ECO:0000256" key="5">
    <source>
        <dbReference type="ARBA" id="ARBA00022840"/>
    </source>
</evidence>
<gene>
    <name evidence="13" type="ORF">Q7514_19000</name>
</gene>
<dbReference type="Gene3D" id="1.20.1560.10">
    <property type="entry name" value="ABC transporter type 1, transmembrane domain"/>
    <property type="match status" value="1"/>
</dbReference>
<dbReference type="SUPFAM" id="SSF90123">
    <property type="entry name" value="ABC transporter transmembrane region"/>
    <property type="match status" value="1"/>
</dbReference>
<evidence type="ECO:0000259" key="12">
    <source>
        <dbReference type="PROSITE" id="PS50929"/>
    </source>
</evidence>